<evidence type="ECO:0000256" key="3">
    <source>
        <dbReference type="ARBA" id="ARBA00022448"/>
    </source>
</evidence>
<evidence type="ECO:0000256" key="13">
    <source>
        <dbReference type="ARBA" id="ARBA00022989"/>
    </source>
</evidence>
<keyword evidence="4" id="KW-0148">Chlorophyll</keyword>
<keyword evidence="5" id="KW-0150">Chloroplast</keyword>
<evidence type="ECO:0000256" key="11">
    <source>
        <dbReference type="ARBA" id="ARBA00022842"/>
    </source>
</evidence>
<dbReference type="GO" id="GO:0009523">
    <property type="term" value="C:photosystem II"/>
    <property type="evidence" value="ECO:0007669"/>
    <property type="project" value="UniProtKB-KW"/>
</dbReference>
<keyword evidence="19" id="KW-0604">Photosystem II</keyword>
<evidence type="ECO:0000256" key="10">
    <source>
        <dbReference type="ARBA" id="ARBA00022723"/>
    </source>
</evidence>
<keyword evidence="13" id="KW-1133">Transmembrane helix</keyword>
<keyword evidence="14" id="KW-0007">Acetylation</keyword>
<comment type="similarity">
    <text evidence="2">Belongs to the reaction center PufL/M/PsbA/D family.</text>
</comment>
<dbReference type="AlphaFoldDB" id="A0A7J9G1Y8"/>
<organism evidence="20 21">
    <name type="scientific">Gossypium harknessii</name>
    <dbReference type="NCBI Taxonomy" id="34285"/>
    <lineage>
        <taxon>Eukaryota</taxon>
        <taxon>Viridiplantae</taxon>
        <taxon>Streptophyta</taxon>
        <taxon>Embryophyta</taxon>
        <taxon>Tracheophyta</taxon>
        <taxon>Spermatophyta</taxon>
        <taxon>Magnoliopsida</taxon>
        <taxon>eudicotyledons</taxon>
        <taxon>Gunneridae</taxon>
        <taxon>Pentapetalae</taxon>
        <taxon>rosids</taxon>
        <taxon>malvids</taxon>
        <taxon>Malvales</taxon>
        <taxon>Malvaceae</taxon>
        <taxon>Malvoideae</taxon>
        <taxon>Gossypium</taxon>
    </lineage>
</organism>
<name>A0A7J9G1Y8_9ROSI</name>
<evidence type="ECO:0000256" key="14">
    <source>
        <dbReference type="ARBA" id="ARBA00022990"/>
    </source>
</evidence>
<keyword evidence="12" id="KW-0249">Electron transport</keyword>
<keyword evidence="10" id="KW-0479">Metal-binding</keyword>
<evidence type="ECO:0000256" key="17">
    <source>
        <dbReference type="ARBA" id="ARBA00023078"/>
    </source>
</evidence>
<keyword evidence="17" id="KW-0793">Thylakoid</keyword>
<dbReference type="InterPro" id="IPR036854">
    <property type="entry name" value="Photo_II_D1/D2_sf"/>
</dbReference>
<evidence type="ECO:0000256" key="18">
    <source>
        <dbReference type="ARBA" id="ARBA00023136"/>
    </source>
</evidence>
<gene>
    <name evidence="20" type="ORF">Gohar_015777</name>
</gene>
<dbReference type="Proteomes" id="UP000593560">
    <property type="component" value="Unassembled WGS sequence"/>
</dbReference>
<keyword evidence="21" id="KW-1185">Reference proteome</keyword>
<keyword evidence="15" id="KW-0157">Chromophore</keyword>
<evidence type="ECO:0000256" key="16">
    <source>
        <dbReference type="ARBA" id="ARBA00023004"/>
    </source>
</evidence>
<keyword evidence="18" id="KW-0472">Membrane</keyword>
<reference evidence="20 21" key="1">
    <citation type="journal article" date="2019" name="Genome Biol. Evol.">
        <title>Insights into the evolution of the New World diploid cottons (Gossypium, subgenus Houzingenia) based on genome sequencing.</title>
        <authorList>
            <person name="Grover C.E."/>
            <person name="Arick M.A. 2nd"/>
            <person name="Thrash A."/>
            <person name="Conover J.L."/>
            <person name="Sanders W.S."/>
            <person name="Peterson D.G."/>
            <person name="Frelichowski J.E."/>
            <person name="Scheffler J.A."/>
            <person name="Scheffler B.E."/>
            <person name="Wendel J.F."/>
        </authorList>
    </citation>
    <scope>NUCLEOTIDE SEQUENCE [LARGE SCALE GENOMIC DNA]</scope>
    <source>
        <strain evidence="20">0</strain>
        <tissue evidence="20">Leaf</tissue>
    </source>
</reference>
<evidence type="ECO:0000256" key="19">
    <source>
        <dbReference type="ARBA" id="ARBA00023276"/>
    </source>
</evidence>
<keyword evidence="11" id="KW-0460">Magnesium</keyword>
<evidence type="ECO:0000256" key="5">
    <source>
        <dbReference type="ARBA" id="ARBA00022528"/>
    </source>
</evidence>
<evidence type="ECO:0000256" key="12">
    <source>
        <dbReference type="ARBA" id="ARBA00022982"/>
    </source>
</evidence>
<evidence type="ECO:0000313" key="21">
    <source>
        <dbReference type="Proteomes" id="UP000593560"/>
    </source>
</evidence>
<dbReference type="OrthoDB" id="143at2759"/>
<evidence type="ECO:0000313" key="20">
    <source>
        <dbReference type="EMBL" id="MBA0791184.1"/>
    </source>
</evidence>
<sequence>MGREWELSFRLGMHPWIIVAYSAPIAAATA</sequence>
<feature type="non-terminal residue" evidence="20">
    <location>
        <position position="30"/>
    </location>
</feature>
<dbReference type="SUPFAM" id="SSF81483">
    <property type="entry name" value="Bacterial photosystem II reaction centre, L and M subunits"/>
    <property type="match status" value="1"/>
</dbReference>
<dbReference type="GO" id="GO:0046872">
    <property type="term" value="F:metal ion binding"/>
    <property type="evidence" value="ECO:0007669"/>
    <property type="project" value="UniProtKB-KW"/>
</dbReference>
<dbReference type="GO" id="GO:0016168">
    <property type="term" value="F:chlorophyll binding"/>
    <property type="evidence" value="ECO:0007669"/>
    <property type="project" value="UniProtKB-KW"/>
</dbReference>
<evidence type="ECO:0000256" key="4">
    <source>
        <dbReference type="ARBA" id="ARBA00022494"/>
    </source>
</evidence>
<accession>A0A7J9G1Y8</accession>
<evidence type="ECO:0000256" key="8">
    <source>
        <dbReference type="ARBA" id="ARBA00022640"/>
    </source>
</evidence>
<evidence type="ECO:0000256" key="9">
    <source>
        <dbReference type="ARBA" id="ARBA00022692"/>
    </source>
</evidence>
<comment type="caution">
    <text evidence="20">The sequence shown here is derived from an EMBL/GenBank/DDBJ whole genome shotgun (WGS) entry which is preliminary data.</text>
</comment>
<evidence type="ECO:0000256" key="6">
    <source>
        <dbReference type="ARBA" id="ARBA00022531"/>
    </source>
</evidence>
<keyword evidence="6" id="KW-0602">Photosynthesis</keyword>
<keyword evidence="9" id="KW-0812">Transmembrane</keyword>
<comment type="subcellular location">
    <subcellularLocation>
        <location evidence="1">Membrane</location>
        <topology evidence="1">Multi-pass membrane protein</topology>
    </subcellularLocation>
</comment>
<evidence type="ECO:0000256" key="2">
    <source>
        <dbReference type="ARBA" id="ARBA00008204"/>
    </source>
</evidence>
<keyword evidence="7" id="KW-0597">Phosphoprotein</keyword>
<dbReference type="Pfam" id="PF00124">
    <property type="entry name" value="Photo_RC"/>
    <property type="match status" value="1"/>
</dbReference>
<keyword evidence="3" id="KW-0813">Transport</keyword>
<keyword evidence="8" id="KW-0934">Plastid</keyword>
<dbReference type="EMBL" id="JABFAD010000001">
    <property type="protein sequence ID" value="MBA0791184.1"/>
    <property type="molecule type" value="Genomic_DNA"/>
</dbReference>
<protein>
    <submittedName>
        <fullName evidence="20">Uncharacterized protein</fullName>
    </submittedName>
</protein>
<evidence type="ECO:0000256" key="15">
    <source>
        <dbReference type="ARBA" id="ARBA00022991"/>
    </source>
</evidence>
<keyword evidence="16" id="KW-0408">Iron</keyword>
<dbReference type="GO" id="GO:0009772">
    <property type="term" value="P:photosynthetic electron transport in photosystem II"/>
    <property type="evidence" value="ECO:0007669"/>
    <property type="project" value="InterPro"/>
</dbReference>
<evidence type="ECO:0000256" key="7">
    <source>
        <dbReference type="ARBA" id="ARBA00022553"/>
    </source>
</evidence>
<dbReference type="InterPro" id="IPR000484">
    <property type="entry name" value="Photo_RC_L/M"/>
</dbReference>
<evidence type="ECO:0000256" key="1">
    <source>
        <dbReference type="ARBA" id="ARBA00004141"/>
    </source>
</evidence>
<dbReference type="Gene3D" id="1.20.85.10">
    <property type="entry name" value="Photosystem II protein D1-like"/>
    <property type="match status" value="1"/>
</dbReference>
<proteinExistence type="inferred from homology"/>